<dbReference type="PROSITE" id="PS50835">
    <property type="entry name" value="IG_LIKE"/>
    <property type="match status" value="4"/>
</dbReference>
<dbReference type="Pfam" id="PF13927">
    <property type="entry name" value="Ig_3"/>
    <property type="match status" value="3"/>
</dbReference>
<feature type="domain" description="Ig-like" evidence="4">
    <location>
        <begin position="117"/>
        <end position="226"/>
    </location>
</feature>
<dbReference type="InterPro" id="IPR013783">
    <property type="entry name" value="Ig-like_fold"/>
</dbReference>
<sequence length="669" mass="74723">MRHVLLTNLIICLNIFIGCSTIVVEEKKPIYVSTSVGESVLFFCDLDFPHDVETSYILNWNKEGERIVAVQNGTTIYTREGYVGRIHATVKDRKAKLNFTSVREPDHGWYECRLFFPNRTPTTRLNGTWFHLTVHGSDLLRTPPMNQTVFEGESVTLECASKDESARVVWYKDGLALGPIGVGQRRKVSPTGSLTISQAHPDDLGMYKCEVISEPGQTQSASAYLNVKYKARVVYTPKQVFLPFGKKGQLECQNSANPPTTKVRWEKDGFLFDPLNVPGVVRRNGTLYFSKVDESHGGEYTCTPTNEIGSAGPSPPIHVIVQHPPVFTMTPHNMYLRKPGDSIHMICDALDGETRPKIVWFKKDGNPLPDRAKQSGGNLTISDIKESDRGMYQCVASNDAATISVDTELLIENSIPRGPHNLTGEAGQNYVTLSWHPGIMASSAQYSVAVRVVDSQDWRTIRVSGNKATISSLDSDTEYEFMILSQDHNGDGTFSKPIRLVTKGSKSDQTQASTPIAIQGPLNGSQKIGPPKRLRIYSGVYGYVLEWNRPEYGAEFLDKYQVFKMEETSDFTGEESLVLVQDTTDTSYLVGDLEENSVHHFQVKSLSTDGTEALSERYVLHVPSYQKAESFTLFLAVLTGFVTAMIIMCIYTNRMYVRSQIEMLKGPRR</sequence>
<feature type="domain" description="Ig-like" evidence="4">
    <location>
        <begin position="37"/>
        <end position="114"/>
    </location>
</feature>
<feature type="domain" description="Fibronectin type-III" evidence="5">
    <location>
        <begin position="527"/>
        <end position="625"/>
    </location>
</feature>
<keyword evidence="3" id="KW-1133">Transmembrane helix</keyword>
<dbReference type="PROSITE" id="PS51257">
    <property type="entry name" value="PROKAR_LIPOPROTEIN"/>
    <property type="match status" value="1"/>
</dbReference>
<evidence type="ECO:0000256" key="2">
    <source>
        <dbReference type="ARBA" id="ARBA00023157"/>
    </source>
</evidence>
<dbReference type="CDD" id="cd00063">
    <property type="entry name" value="FN3"/>
    <property type="match status" value="2"/>
</dbReference>
<feature type="domain" description="Ig-like" evidence="4">
    <location>
        <begin position="231"/>
        <end position="320"/>
    </location>
</feature>
<keyword evidence="3" id="KW-0472">Membrane</keyword>
<keyword evidence="1" id="KW-0677">Repeat</keyword>
<protein>
    <recommendedName>
        <fullName evidence="8">Protein turtle</fullName>
    </recommendedName>
</protein>
<dbReference type="CDD" id="cd00096">
    <property type="entry name" value="Ig"/>
    <property type="match status" value="1"/>
</dbReference>
<evidence type="ECO:0000259" key="5">
    <source>
        <dbReference type="PROSITE" id="PS50853"/>
    </source>
</evidence>
<feature type="domain" description="Fibronectin type-III" evidence="5">
    <location>
        <begin position="415"/>
        <end position="505"/>
    </location>
</feature>
<organism evidence="6 7">
    <name type="scientific">Rhynocoris fuscipes</name>
    <dbReference type="NCBI Taxonomy" id="488301"/>
    <lineage>
        <taxon>Eukaryota</taxon>
        <taxon>Metazoa</taxon>
        <taxon>Ecdysozoa</taxon>
        <taxon>Arthropoda</taxon>
        <taxon>Hexapoda</taxon>
        <taxon>Insecta</taxon>
        <taxon>Pterygota</taxon>
        <taxon>Neoptera</taxon>
        <taxon>Paraneoptera</taxon>
        <taxon>Hemiptera</taxon>
        <taxon>Heteroptera</taxon>
        <taxon>Panheteroptera</taxon>
        <taxon>Cimicomorpha</taxon>
        <taxon>Reduviidae</taxon>
        <taxon>Harpactorinae</taxon>
        <taxon>Harpactorini</taxon>
        <taxon>Rhynocoris</taxon>
    </lineage>
</organism>
<accession>A0AAW1DE04</accession>
<evidence type="ECO:0000313" key="7">
    <source>
        <dbReference type="Proteomes" id="UP001461498"/>
    </source>
</evidence>
<evidence type="ECO:0000313" key="6">
    <source>
        <dbReference type="EMBL" id="KAK9507378.1"/>
    </source>
</evidence>
<dbReference type="InterPro" id="IPR003598">
    <property type="entry name" value="Ig_sub2"/>
</dbReference>
<keyword evidence="2" id="KW-1015">Disulfide bond</keyword>
<dbReference type="SMART" id="SM00409">
    <property type="entry name" value="IG"/>
    <property type="match status" value="4"/>
</dbReference>
<gene>
    <name evidence="6" type="ORF">O3M35_007251</name>
</gene>
<feature type="domain" description="Ig-like" evidence="4">
    <location>
        <begin position="325"/>
        <end position="404"/>
    </location>
</feature>
<feature type="transmembrane region" description="Helical" evidence="3">
    <location>
        <begin position="631"/>
        <end position="651"/>
    </location>
</feature>
<evidence type="ECO:0000256" key="1">
    <source>
        <dbReference type="ARBA" id="ARBA00022737"/>
    </source>
</evidence>
<dbReference type="SMART" id="SM00060">
    <property type="entry name" value="FN3"/>
    <property type="match status" value="2"/>
</dbReference>
<dbReference type="Gene3D" id="2.60.40.10">
    <property type="entry name" value="Immunoglobulins"/>
    <property type="match status" value="6"/>
</dbReference>
<evidence type="ECO:0000259" key="4">
    <source>
        <dbReference type="PROSITE" id="PS50835"/>
    </source>
</evidence>
<feature type="transmembrane region" description="Helical" evidence="3">
    <location>
        <begin position="5"/>
        <end position="24"/>
    </location>
</feature>
<dbReference type="AlphaFoldDB" id="A0AAW1DE04"/>
<dbReference type="SMART" id="SM00408">
    <property type="entry name" value="IGc2"/>
    <property type="match status" value="3"/>
</dbReference>
<dbReference type="InterPro" id="IPR003599">
    <property type="entry name" value="Ig_sub"/>
</dbReference>
<comment type="caution">
    <text evidence="6">The sequence shown here is derived from an EMBL/GenBank/DDBJ whole genome shotgun (WGS) entry which is preliminary data.</text>
</comment>
<keyword evidence="7" id="KW-1185">Reference proteome</keyword>
<dbReference type="InterPro" id="IPR036116">
    <property type="entry name" value="FN3_sf"/>
</dbReference>
<dbReference type="InterPro" id="IPR003961">
    <property type="entry name" value="FN3_dom"/>
</dbReference>
<dbReference type="InterPro" id="IPR036179">
    <property type="entry name" value="Ig-like_dom_sf"/>
</dbReference>
<dbReference type="PANTHER" id="PTHR44170">
    <property type="entry name" value="PROTEIN SIDEKICK"/>
    <property type="match status" value="1"/>
</dbReference>
<proteinExistence type="predicted"/>
<keyword evidence="3" id="KW-0812">Transmembrane</keyword>
<evidence type="ECO:0000256" key="3">
    <source>
        <dbReference type="SAM" id="Phobius"/>
    </source>
</evidence>
<dbReference type="EMBL" id="JAPXFL010000004">
    <property type="protein sequence ID" value="KAK9507378.1"/>
    <property type="molecule type" value="Genomic_DNA"/>
</dbReference>
<dbReference type="PROSITE" id="PS50853">
    <property type="entry name" value="FN3"/>
    <property type="match status" value="2"/>
</dbReference>
<dbReference type="SUPFAM" id="SSF49265">
    <property type="entry name" value="Fibronectin type III"/>
    <property type="match status" value="2"/>
</dbReference>
<dbReference type="GO" id="GO:0016020">
    <property type="term" value="C:membrane"/>
    <property type="evidence" value="ECO:0007669"/>
    <property type="project" value="UniProtKB-SubCell"/>
</dbReference>
<dbReference type="GO" id="GO:0098609">
    <property type="term" value="P:cell-cell adhesion"/>
    <property type="evidence" value="ECO:0007669"/>
    <property type="project" value="TreeGrafter"/>
</dbReference>
<evidence type="ECO:0008006" key="8">
    <source>
        <dbReference type="Google" id="ProtNLM"/>
    </source>
</evidence>
<reference evidence="6 7" key="1">
    <citation type="submission" date="2022-12" db="EMBL/GenBank/DDBJ databases">
        <title>Chromosome-level genome assembly of true bugs.</title>
        <authorList>
            <person name="Ma L."/>
            <person name="Li H."/>
        </authorList>
    </citation>
    <scope>NUCLEOTIDE SEQUENCE [LARGE SCALE GENOMIC DNA]</scope>
    <source>
        <strain evidence="6">Lab_2022b</strain>
    </source>
</reference>
<dbReference type="Proteomes" id="UP001461498">
    <property type="component" value="Unassembled WGS sequence"/>
</dbReference>
<name>A0AAW1DE04_9HEMI</name>
<dbReference type="PANTHER" id="PTHR44170:SF6">
    <property type="entry name" value="CONTACTIN"/>
    <property type="match status" value="1"/>
</dbReference>
<dbReference type="InterPro" id="IPR007110">
    <property type="entry name" value="Ig-like_dom"/>
</dbReference>
<dbReference type="Pfam" id="PF00041">
    <property type="entry name" value="fn3"/>
    <property type="match status" value="1"/>
</dbReference>
<dbReference type="SUPFAM" id="SSF48726">
    <property type="entry name" value="Immunoglobulin"/>
    <property type="match status" value="4"/>
</dbReference>
<dbReference type="FunFam" id="2.60.40.10:FF:001149">
    <property type="entry name" value="Turtle, isoform H"/>
    <property type="match status" value="1"/>
</dbReference>